<dbReference type="GO" id="GO:0005886">
    <property type="term" value="C:plasma membrane"/>
    <property type="evidence" value="ECO:0007669"/>
    <property type="project" value="UniProtKB-ARBA"/>
</dbReference>
<keyword evidence="6 11" id="KW-1133">Transmembrane helix</keyword>
<dbReference type="Proteomes" id="UP000503349">
    <property type="component" value="Chromosome 16"/>
</dbReference>
<evidence type="ECO:0000256" key="9">
    <source>
        <dbReference type="ARBA" id="ARBA00023170"/>
    </source>
</evidence>
<dbReference type="InterPro" id="IPR036116">
    <property type="entry name" value="FN3_sf"/>
</dbReference>
<reference evidence="13 14" key="1">
    <citation type="submission" date="2019-02" db="EMBL/GenBank/DDBJ databases">
        <title>Opniocepnalus argus genome.</title>
        <authorList>
            <person name="Zhou C."/>
            <person name="Xiao S."/>
        </authorList>
    </citation>
    <scope>NUCLEOTIDE SEQUENCE [LARGE SCALE GENOMIC DNA]</scope>
    <source>
        <strain evidence="13">OARG1902GOOAL</strain>
        <tissue evidence="13">Muscle</tissue>
    </source>
</reference>
<organism evidence="13 14">
    <name type="scientific">Channa argus</name>
    <name type="common">Northern snakehead</name>
    <name type="synonym">Ophicephalus argus</name>
    <dbReference type="NCBI Taxonomy" id="215402"/>
    <lineage>
        <taxon>Eukaryota</taxon>
        <taxon>Metazoa</taxon>
        <taxon>Chordata</taxon>
        <taxon>Craniata</taxon>
        <taxon>Vertebrata</taxon>
        <taxon>Euteleostomi</taxon>
        <taxon>Actinopterygii</taxon>
        <taxon>Neopterygii</taxon>
        <taxon>Teleostei</taxon>
        <taxon>Neoteleostei</taxon>
        <taxon>Acanthomorphata</taxon>
        <taxon>Anabantaria</taxon>
        <taxon>Anabantiformes</taxon>
        <taxon>Channoidei</taxon>
        <taxon>Channidae</taxon>
        <taxon>Channa</taxon>
    </lineage>
</organism>
<keyword evidence="8" id="KW-1015">Disulfide bond</keyword>
<evidence type="ECO:0000256" key="1">
    <source>
        <dbReference type="ARBA" id="ARBA00004479"/>
    </source>
</evidence>
<evidence type="ECO:0000256" key="8">
    <source>
        <dbReference type="ARBA" id="ARBA00023157"/>
    </source>
</evidence>
<keyword evidence="5" id="KW-0677">Repeat</keyword>
<name>A0A6G1QF16_CHAAH</name>
<feature type="domain" description="Fibronectin type-III" evidence="12">
    <location>
        <begin position="250"/>
        <end position="344"/>
    </location>
</feature>
<dbReference type="SUPFAM" id="SSF49265">
    <property type="entry name" value="Fibronectin type III"/>
    <property type="match status" value="2"/>
</dbReference>
<dbReference type="PANTHER" id="PTHR48423:SF1">
    <property type="entry name" value="INTERLEUKIN-27 RECEPTOR SUBUNIT ALPHA"/>
    <property type="match status" value="1"/>
</dbReference>
<dbReference type="InterPro" id="IPR052672">
    <property type="entry name" value="Type1_Cytokine_Rcpt_Type2"/>
</dbReference>
<dbReference type="InterPro" id="IPR003529">
    <property type="entry name" value="Hematopoietin_rcpt_Gp130_CS"/>
</dbReference>
<evidence type="ECO:0000256" key="10">
    <source>
        <dbReference type="ARBA" id="ARBA00023180"/>
    </source>
</evidence>
<reference evidence="14" key="2">
    <citation type="submission" date="2019-02" db="EMBL/GenBank/DDBJ databases">
        <title>Opniocepnalus argus Var Kimnra genome.</title>
        <authorList>
            <person name="Zhou C."/>
            <person name="Xiao S."/>
        </authorList>
    </citation>
    <scope>NUCLEOTIDE SEQUENCE [LARGE SCALE GENOMIC DNA]</scope>
</reference>
<dbReference type="CDD" id="cd00063">
    <property type="entry name" value="FN3"/>
    <property type="match status" value="1"/>
</dbReference>
<protein>
    <submittedName>
        <fullName evidence="13">Interleukin-6 receptor subunit beta</fullName>
    </submittedName>
</protein>
<dbReference type="InterPro" id="IPR003961">
    <property type="entry name" value="FN3_dom"/>
</dbReference>
<keyword evidence="4" id="KW-0732">Signal</keyword>
<dbReference type="InterPro" id="IPR013783">
    <property type="entry name" value="Ig-like_fold"/>
</dbReference>
<evidence type="ECO:0000256" key="6">
    <source>
        <dbReference type="ARBA" id="ARBA00022989"/>
    </source>
</evidence>
<dbReference type="GO" id="GO:0004896">
    <property type="term" value="F:cytokine receptor activity"/>
    <property type="evidence" value="ECO:0007669"/>
    <property type="project" value="InterPro"/>
</dbReference>
<sequence length="603" mass="66314">MEPGPAALWTCLLGAGLALVMLPAVILNSVKPLNGTPQCLNVIWSRTLSVFPASTSDIKAGNLNSQIEFKAQGQLYVQVKNVTVKDYSFPVCLFRPDTLYTIKLRHRYQGPDSPWSLWSNALQGRTGEDASNSAGTSPEAQIWLLGASETEPPSLSQITTTVLDQNNLDVRWTAPVDHSVSGFVVEWFAVREKTSSTIYWERLNSSCTALVIRDGIKPLERYAVSVKVLYGERGAGENRTRYIYTVQGVPSAGPVVAVQQISGSRVELGWIPVAVELLHGFIRNYTLYYTATNQSTRSVFVPGHVHRYSLKKLSPGNYEIFMRANTDAGAGAAGPICNVHIALQVVVVSTRTFMNQAEMHCLDSGSMKHPVYLQEPEVQYSQVSILGESEPQNSDLDEDIGSHVCNFKTYSTCQHSPLSLSDSNTLQNTQITEKLIRCLTKAKTNSHVDLSSSVYSKVIVCQTLENPPTPNPSSSCCHTVRPEDVKLQLDREKDTHEGKTTTRLDASPSPADEMKTFGLFLKQQQIPVSFSDKGSVSQPTILQTHLAEVSSATHHSTPQSNFNTFTYPNASPDNFKFVTFLPPVLGDFTFSSVDYDSYISAAI</sequence>
<dbReference type="EMBL" id="CM015727">
    <property type="protein sequence ID" value="KAF3701024.1"/>
    <property type="molecule type" value="Genomic_DNA"/>
</dbReference>
<keyword evidence="9 13" id="KW-0675">Receptor</keyword>
<accession>A0A6G1QF16</accession>
<keyword evidence="7 11" id="KW-0472">Membrane</keyword>
<dbReference type="Gene3D" id="2.60.40.10">
    <property type="entry name" value="Immunoglobulins"/>
    <property type="match status" value="3"/>
</dbReference>
<gene>
    <name evidence="13" type="ORF">EXN66_Car016712</name>
</gene>
<evidence type="ECO:0000256" key="2">
    <source>
        <dbReference type="ARBA" id="ARBA00008921"/>
    </source>
</evidence>
<keyword evidence="14" id="KW-1185">Reference proteome</keyword>
<evidence type="ECO:0000313" key="14">
    <source>
        <dbReference type="Proteomes" id="UP000503349"/>
    </source>
</evidence>
<comment type="similarity">
    <text evidence="2">Belongs to the type I cytokine receptor family. Type 2 subfamily.</text>
</comment>
<dbReference type="PROSITE" id="PS50853">
    <property type="entry name" value="FN3"/>
    <property type="match status" value="1"/>
</dbReference>
<proteinExistence type="inferred from homology"/>
<feature type="transmembrane region" description="Helical" evidence="11">
    <location>
        <begin position="6"/>
        <end position="27"/>
    </location>
</feature>
<comment type="subcellular location">
    <subcellularLocation>
        <location evidence="1">Membrane</location>
        <topology evidence="1">Single-pass type I membrane protein</topology>
    </subcellularLocation>
</comment>
<evidence type="ECO:0000256" key="7">
    <source>
        <dbReference type="ARBA" id="ARBA00023136"/>
    </source>
</evidence>
<evidence type="ECO:0000256" key="5">
    <source>
        <dbReference type="ARBA" id="ARBA00022737"/>
    </source>
</evidence>
<dbReference type="SMART" id="SM00060">
    <property type="entry name" value="FN3"/>
    <property type="match status" value="3"/>
</dbReference>
<evidence type="ECO:0000256" key="4">
    <source>
        <dbReference type="ARBA" id="ARBA00022729"/>
    </source>
</evidence>
<evidence type="ECO:0000313" key="13">
    <source>
        <dbReference type="EMBL" id="KAF3701024.1"/>
    </source>
</evidence>
<dbReference type="PROSITE" id="PS01353">
    <property type="entry name" value="HEMATOPO_REC_L_F2"/>
    <property type="match status" value="1"/>
</dbReference>
<keyword evidence="10" id="KW-0325">Glycoprotein</keyword>
<evidence type="ECO:0000256" key="11">
    <source>
        <dbReference type="SAM" id="Phobius"/>
    </source>
</evidence>
<evidence type="ECO:0000256" key="3">
    <source>
        <dbReference type="ARBA" id="ARBA00022692"/>
    </source>
</evidence>
<dbReference type="PANTHER" id="PTHR48423">
    <property type="entry name" value="INTERLEUKIN-27 RECEPTOR SUBUNIT ALPHA"/>
    <property type="match status" value="1"/>
</dbReference>
<evidence type="ECO:0000259" key="12">
    <source>
        <dbReference type="PROSITE" id="PS50853"/>
    </source>
</evidence>
<keyword evidence="3 11" id="KW-0812">Transmembrane</keyword>
<dbReference type="AlphaFoldDB" id="A0A6G1QF16"/>